<dbReference type="InterPro" id="IPR052519">
    <property type="entry name" value="Euk-type_GlcNAc_Kinase"/>
</dbReference>
<comment type="similarity">
    <text evidence="1">Belongs to the eukaryotic-type N-acetylglucosamine kinase family.</text>
</comment>
<dbReference type="PANTHER" id="PTHR43190:SF3">
    <property type="entry name" value="N-ACETYL-D-GLUCOSAMINE KINASE"/>
    <property type="match status" value="1"/>
</dbReference>
<evidence type="ECO:0000256" key="1">
    <source>
        <dbReference type="ARBA" id="ARBA00006198"/>
    </source>
</evidence>
<sequence>MRGCNLILLGPELQHLSLLWYHAAEAGDEMANKILYDSVEELALSVKAVVQRLGLSDGKDSFPLVMVGGVLLEVNKTWDIGNEVIKCISKDYPGALPIRPKVEPDVGAALLAWSTFMKEYQTDHY</sequence>
<dbReference type="SUPFAM" id="SSF53067">
    <property type="entry name" value="Actin-like ATPase domain"/>
    <property type="match status" value="1"/>
</dbReference>
<dbReference type="EMBL" id="JAXQNO010000002">
    <property type="protein sequence ID" value="KAK4802082.1"/>
    <property type="molecule type" value="Genomic_DNA"/>
</dbReference>
<evidence type="ECO:0000256" key="2">
    <source>
        <dbReference type="ARBA" id="ARBA00012122"/>
    </source>
</evidence>
<proteinExistence type="inferred from homology"/>
<dbReference type="AlphaFoldDB" id="A0AAN7RFK7"/>
<dbReference type="GO" id="GO:0045127">
    <property type="term" value="F:N-acetylglucosamine kinase activity"/>
    <property type="evidence" value="ECO:0007669"/>
    <property type="project" value="UniProtKB-EC"/>
</dbReference>
<evidence type="ECO:0000256" key="3">
    <source>
        <dbReference type="ARBA" id="ARBA00014974"/>
    </source>
</evidence>
<keyword evidence="7" id="KW-1185">Reference proteome</keyword>
<evidence type="ECO:0000313" key="7">
    <source>
        <dbReference type="Proteomes" id="UP001346149"/>
    </source>
</evidence>
<reference evidence="6 7" key="1">
    <citation type="journal article" date="2023" name="Hortic Res">
        <title>Pangenome of water caltrop reveals structural variations and asymmetric subgenome divergence after allopolyploidization.</title>
        <authorList>
            <person name="Zhang X."/>
            <person name="Chen Y."/>
            <person name="Wang L."/>
            <person name="Yuan Y."/>
            <person name="Fang M."/>
            <person name="Shi L."/>
            <person name="Lu R."/>
            <person name="Comes H.P."/>
            <person name="Ma Y."/>
            <person name="Chen Y."/>
            <person name="Huang G."/>
            <person name="Zhou Y."/>
            <person name="Zheng Z."/>
            <person name="Qiu Y."/>
        </authorList>
    </citation>
    <scope>NUCLEOTIDE SEQUENCE [LARGE SCALE GENOMIC DNA]</scope>
    <source>
        <strain evidence="6">F231</strain>
    </source>
</reference>
<evidence type="ECO:0000313" key="6">
    <source>
        <dbReference type="EMBL" id="KAK4802082.1"/>
    </source>
</evidence>
<evidence type="ECO:0000256" key="4">
    <source>
        <dbReference type="ARBA" id="ARBA00031123"/>
    </source>
</evidence>
<gene>
    <name evidence="6" type="ORF">SAY86_000285</name>
</gene>
<dbReference type="Gene3D" id="3.30.420.40">
    <property type="match status" value="2"/>
</dbReference>
<dbReference type="Proteomes" id="UP001346149">
    <property type="component" value="Unassembled WGS sequence"/>
</dbReference>
<accession>A0AAN7RFK7</accession>
<organism evidence="6 7">
    <name type="scientific">Trapa natans</name>
    <name type="common">Water chestnut</name>
    <dbReference type="NCBI Taxonomy" id="22666"/>
    <lineage>
        <taxon>Eukaryota</taxon>
        <taxon>Viridiplantae</taxon>
        <taxon>Streptophyta</taxon>
        <taxon>Embryophyta</taxon>
        <taxon>Tracheophyta</taxon>
        <taxon>Spermatophyta</taxon>
        <taxon>Magnoliopsida</taxon>
        <taxon>eudicotyledons</taxon>
        <taxon>Gunneridae</taxon>
        <taxon>Pentapetalae</taxon>
        <taxon>rosids</taxon>
        <taxon>malvids</taxon>
        <taxon>Myrtales</taxon>
        <taxon>Lythraceae</taxon>
        <taxon>Trapa</taxon>
    </lineage>
</organism>
<evidence type="ECO:0000259" key="5">
    <source>
        <dbReference type="Pfam" id="PF01869"/>
    </source>
</evidence>
<name>A0AAN7RFK7_TRANT</name>
<dbReference type="EC" id="2.7.1.59" evidence="2"/>
<dbReference type="InterPro" id="IPR043129">
    <property type="entry name" value="ATPase_NBD"/>
</dbReference>
<dbReference type="InterPro" id="IPR002731">
    <property type="entry name" value="ATPase_BadF"/>
</dbReference>
<dbReference type="PANTHER" id="PTHR43190">
    <property type="entry name" value="N-ACETYL-D-GLUCOSAMINE KINASE"/>
    <property type="match status" value="1"/>
</dbReference>
<dbReference type="Pfam" id="PF01869">
    <property type="entry name" value="BcrAD_BadFG"/>
    <property type="match status" value="1"/>
</dbReference>
<feature type="domain" description="ATPase BadF/BadG/BcrA/BcrD type" evidence="5">
    <location>
        <begin position="23"/>
        <end position="112"/>
    </location>
</feature>
<protein>
    <recommendedName>
        <fullName evidence="3">N-acetyl-D-glucosamine kinase</fullName>
        <ecNumber evidence="2">2.7.1.59</ecNumber>
    </recommendedName>
    <alternativeName>
        <fullName evidence="4">GlcNAc kinase</fullName>
    </alternativeName>
</protein>
<comment type="caution">
    <text evidence="6">The sequence shown here is derived from an EMBL/GenBank/DDBJ whole genome shotgun (WGS) entry which is preliminary data.</text>
</comment>